<feature type="transmembrane region" description="Helical" evidence="7">
    <location>
        <begin position="116"/>
        <end position="137"/>
    </location>
</feature>
<dbReference type="AlphaFoldDB" id="A0AAD5X0J6"/>
<comment type="similarity">
    <text evidence="2">Belongs to the TMEM198 family.</text>
</comment>
<evidence type="ECO:0000256" key="1">
    <source>
        <dbReference type="ARBA" id="ARBA00004141"/>
    </source>
</evidence>
<comment type="caution">
    <text evidence="9">The sequence shown here is derived from an EMBL/GenBank/DDBJ whole genome shotgun (WGS) entry which is preliminary data.</text>
</comment>
<feature type="transmembrane region" description="Helical" evidence="7">
    <location>
        <begin position="84"/>
        <end position="101"/>
    </location>
</feature>
<evidence type="ECO:0000256" key="2">
    <source>
        <dbReference type="ARBA" id="ARBA00006244"/>
    </source>
</evidence>
<evidence type="ECO:0000259" key="8">
    <source>
        <dbReference type="Pfam" id="PF13886"/>
    </source>
</evidence>
<comment type="subcellular location">
    <subcellularLocation>
        <location evidence="1">Membrane</location>
        <topology evidence="1">Multi-pass membrane protein</topology>
    </subcellularLocation>
</comment>
<dbReference type="InterPro" id="IPR040236">
    <property type="entry name" value="TMEM198"/>
</dbReference>
<evidence type="ECO:0000256" key="7">
    <source>
        <dbReference type="SAM" id="Phobius"/>
    </source>
</evidence>
<evidence type="ECO:0000256" key="3">
    <source>
        <dbReference type="ARBA" id="ARBA00022692"/>
    </source>
</evidence>
<dbReference type="PANTHER" id="PTHR31247">
    <property type="entry name" value="TRANSMEMBRANE PROTEIN 198 FAMILY MEMBER"/>
    <property type="match status" value="1"/>
</dbReference>
<gene>
    <name evidence="9" type="ORF">HK097_002597</name>
</gene>
<feature type="transmembrane region" description="Helical" evidence="7">
    <location>
        <begin position="55"/>
        <end position="77"/>
    </location>
</feature>
<feature type="transmembrane region" description="Helical" evidence="7">
    <location>
        <begin position="239"/>
        <end position="258"/>
    </location>
</feature>
<keyword evidence="4 7" id="KW-1133">Transmembrane helix</keyword>
<dbReference type="Pfam" id="PF13886">
    <property type="entry name" value="TM7S3_TM198"/>
    <property type="match status" value="1"/>
</dbReference>
<feature type="non-terminal residue" evidence="9">
    <location>
        <position position="286"/>
    </location>
</feature>
<evidence type="ECO:0000256" key="6">
    <source>
        <dbReference type="ARBA" id="ARBA00049737"/>
    </source>
</evidence>
<dbReference type="Proteomes" id="UP001212841">
    <property type="component" value="Unassembled WGS sequence"/>
</dbReference>
<organism evidence="9 10">
    <name type="scientific">Rhizophlyctis rosea</name>
    <dbReference type="NCBI Taxonomy" id="64517"/>
    <lineage>
        <taxon>Eukaryota</taxon>
        <taxon>Fungi</taxon>
        <taxon>Fungi incertae sedis</taxon>
        <taxon>Chytridiomycota</taxon>
        <taxon>Chytridiomycota incertae sedis</taxon>
        <taxon>Chytridiomycetes</taxon>
        <taxon>Rhizophlyctidales</taxon>
        <taxon>Rhizophlyctidaceae</taxon>
        <taxon>Rhizophlyctis</taxon>
    </lineage>
</organism>
<name>A0AAD5X0J6_9FUNG</name>
<feature type="domain" description="TM7S3/TM198-like" evidence="8">
    <location>
        <begin position="63"/>
        <end position="258"/>
    </location>
</feature>
<feature type="transmembrane region" description="Helical" evidence="7">
    <location>
        <begin position="144"/>
        <end position="165"/>
    </location>
</feature>
<keyword evidence="3 7" id="KW-0812">Transmembrane</keyword>
<dbReference type="EMBL" id="JADGJD010001569">
    <property type="protein sequence ID" value="KAJ3040284.1"/>
    <property type="molecule type" value="Genomic_DNA"/>
</dbReference>
<evidence type="ECO:0000256" key="5">
    <source>
        <dbReference type="ARBA" id="ARBA00023136"/>
    </source>
</evidence>
<evidence type="ECO:0000256" key="4">
    <source>
        <dbReference type="ARBA" id="ARBA00022989"/>
    </source>
</evidence>
<reference evidence="9" key="1">
    <citation type="submission" date="2020-05" db="EMBL/GenBank/DDBJ databases">
        <title>Phylogenomic resolution of chytrid fungi.</title>
        <authorList>
            <person name="Stajich J.E."/>
            <person name="Amses K."/>
            <person name="Simmons R."/>
            <person name="Seto K."/>
            <person name="Myers J."/>
            <person name="Bonds A."/>
            <person name="Quandt C.A."/>
            <person name="Barry K."/>
            <person name="Liu P."/>
            <person name="Grigoriev I."/>
            <person name="Longcore J.E."/>
            <person name="James T.Y."/>
        </authorList>
    </citation>
    <scope>NUCLEOTIDE SEQUENCE</scope>
    <source>
        <strain evidence="9">JEL0318</strain>
    </source>
</reference>
<evidence type="ECO:0000313" key="9">
    <source>
        <dbReference type="EMBL" id="KAJ3040284.1"/>
    </source>
</evidence>
<dbReference type="InterPro" id="IPR025256">
    <property type="entry name" value="TM7S3/TM198-like_dom"/>
</dbReference>
<protein>
    <recommendedName>
        <fullName evidence="6">Transmembrane protein 198</fullName>
    </recommendedName>
</protein>
<keyword evidence="10" id="KW-1185">Reference proteome</keyword>
<dbReference type="PANTHER" id="PTHR31247:SF5">
    <property type="entry name" value="DUF4203 DOMAIN-CONTAINING PROTEIN"/>
    <property type="match status" value="1"/>
</dbReference>
<keyword evidence="5 7" id="KW-0472">Membrane</keyword>
<proteinExistence type="inferred from homology"/>
<evidence type="ECO:0000313" key="10">
    <source>
        <dbReference type="Proteomes" id="UP001212841"/>
    </source>
</evidence>
<feature type="transmembrane region" description="Helical" evidence="7">
    <location>
        <begin position="171"/>
        <end position="187"/>
    </location>
</feature>
<feature type="transmembrane region" description="Helical" evidence="7">
    <location>
        <begin position="199"/>
        <end position="227"/>
    </location>
</feature>
<dbReference type="GO" id="GO:0005886">
    <property type="term" value="C:plasma membrane"/>
    <property type="evidence" value="ECO:0007669"/>
    <property type="project" value="TreeGrafter"/>
</dbReference>
<accession>A0AAD5X0J6</accession>
<sequence>MLRNWAEGVVGDGGWDVAPENEGSARGNKTEKADVIPLIPDVLVPEPVERLLGKLTIASGITGALFIATGFIFCFLGRKLFKPTLFLAGFYMGGIAAYLILNKIQTHMDFGDKKDVVYVICVLVVGAIVGGLCLCFLKLALLALGALLGLVFAQLILMCGIGSLIDGTTRTVIVVIFMILTAILVVCTERTTITLGTSFIGATVAIIGIDVFAHTGLTAVITMLLQYTLPPVSSIPPKAWGLLAAGIVLAIIGAIVQFKSPLRHKHDKWRSAHGAPLIVTLNAPNH</sequence>